<protein>
    <submittedName>
        <fullName evidence="5">Uncharacterized protein</fullName>
    </submittedName>
</protein>
<evidence type="ECO:0000256" key="1">
    <source>
        <dbReference type="ARBA" id="ARBA00022741"/>
    </source>
</evidence>
<evidence type="ECO:0000256" key="2">
    <source>
        <dbReference type="ARBA" id="ARBA00022840"/>
    </source>
</evidence>
<dbReference type="InterPro" id="IPR043129">
    <property type="entry name" value="ATPase_NBD"/>
</dbReference>
<dbReference type="PANTHER" id="PTHR19375">
    <property type="entry name" value="HEAT SHOCK PROTEIN 70KDA"/>
    <property type="match status" value="1"/>
</dbReference>
<accession>A0A263D245</accession>
<evidence type="ECO:0000256" key="4">
    <source>
        <dbReference type="SAM" id="MobiDB-lite"/>
    </source>
</evidence>
<dbReference type="AlphaFoldDB" id="A0A263D245"/>
<proteinExistence type="predicted"/>
<name>A0A263D245_9PSEU</name>
<sequence>MAEHEVRTTSSGFICPAVRGPHRREHLVALPRIAGLKHVRVITEPEAAAMHYSVERRLGEGEIVGVYDLGGNTFDATILRASQHAMDNLGMPDGVDQLGGIDFDDTLLALVDDKLSGVLQVSLLDLENPEKVQALLSAREACKAAKEQLSPTTETVVHLKLHGDTQNVTVSRDTIVPVGIMTVRGNHDSATKDRGIAQVPGGVGGSVSGTT</sequence>
<dbReference type="OrthoDB" id="9766019at2"/>
<dbReference type="EMBL" id="NKYE01000009">
    <property type="protein sequence ID" value="OZM72148.1"/>
    <property type="molecule type" value="Genomic_DNA"/>
</dbReference>
<dbReference type="Gene3D" id="3.90.640.10">
    <property type="entry name" value="Actin, Chain A, domain 4"/>
    <property type="match status" value="1"/>
</dbReference>
<evidence type="ECO:0000256" key="3">
    <source>
        <dbReference type="ARBA" id="ARBA00023186"/>
    </source>
</evidence>
<keyword evidence="3" id="KW-0143">Chaperone</keyword>
<dbReference type="Gene3D" id="3.30.420.40">
    <property type="match status" value="2"/>
</dbReference>
<dbReference type="Pfam" id="PF00012">
    <property type="entry name" value="HSP70"/>
    <property type="match status" value="1"/>
</dbReference>
<evidence type="ECO:0000313" key="5">
    <source>
        <dbReference type="EMBL" id="OZM72148.1"/>
    </source>
</evidence>
<feature type="region of interest" description="Disordered" evidence="4">
    <location>
        <begin position="191"/>
        <end position="211"/>
    </location>
</feature>
<organism evidence="5 6">
    <name type="scientific">Amycolatopsis antarctica</name>
    <dbReference type="NCBI Taxonomy" id="1854586"/>
    <lineage>
        <taxon>Bacteria</taxon>
        <taxon>Bacillati</taxon>
        <taxon>Actinomycetota</taxon>
        <taxon>Actinomycetes</taxon>
        <taxon>Pseudonocardiales</taxon>
        <taxon>Pseudonocardiaceae</taxon>
        <taxon>Amycolatopsis</taxon>
    </lineage>
</organism>
<keyword evidence="1" id="KW-0547">Nucleotide-binding</keyword>
<dbReference type="GO" id="GO:0140662">
    <property type="term" value="F:ATP-dependent protein folding chaperone"/>
    <property type="evidence" value="ECO:0007669"/>
    <property type="project" value="InterPro"/>
</dbReference>
<dbReference type="InParanoid" id="A0A263D245"/>
<dbReference type="InterPro" id="IPR013126">
    <property type="entry name" value="Hsp_70_fam"/>
</dbReference>
<reference evidence="5 6" key="1">
    <citation type="submission" date="2017-07" db="EMBL/GenBank/DDBJ databases">
        <title>Amycolatopsis antarcticus sp. nov., isolated from the surface of an Antarcticus brown macroalga.</title>
        <authorList>
            <person name="Wang J."/>
            <person name="Leiva S."/>
            <person name="Huang J."/>
            <person name="Huang Y."/>
        </authorList>
    </citation>
    <scope>NUCLEOTIDE SEQUENCE [LARGE SCALE GENOMIC DNA]</scope>
    <source>
        <strain evidence="5 6">AU-G6</strain>
    </source>
</reference>
<dbReference type="GO" id="GO:0005524">
    <property type="term" value="F:ATP binding"/>
    <property type="evidence" value="ECO:0007669"/>
    <property type="project" value="UniProtKB-KW"/>
</dbReference>
<comment type="caution">
    <text evidence="5">The sequence shown here is derived from an EMBL/GenBank/DDBJ whole genome shotgun (WGS) entry which is preliminary data.</text>
</comment>
<gene>
    <name evidence="5" type="ORF">CFN78_16570</name>
</gene>
<dbReference type="Proteomes" id="UP000242444">
    <property type="component" value="Unassembled WGS sequence"/>
</dbReference>
<dbReference type="SUPFAM" id="SSF53067">
    <property type="entry name" value="Actin-like ATPase domain"/>
    <property type="match status" value="2"/>
</dbReference>
<feature type="compositionally biased region" description="Gly residues" evidence="4">
    <location>
        <begin position="201"/>
        <end position="211"/>
    </location>
</feature>
<keyword evidence="2" id="KW-0067">ATP-binding</keyword>
<keyword evidence="6" id="KW-1185">Reference proteome</keyword>
<evidence type="ECO:0000313" key="6">
    <source>
        <dbReference type="Proteomes" id="UP000242444"/>
    </source>
</evidence>